<protein>
    <recommendedName>
        <fullName evidence="7">MPN domain-containing protein</fullName>
    </recommendedName>
</protein>
<keyword evidence="5" id="KW-0482">Metalloprotease</keyword>
<dbReference type="PANTHER" id="PTHR30471">
    <property type="entry name" value="DNA REPAIR PROTEIN RADC"/>
    <property type="match status" value="1"/>
</dbReference>
<accession>A0A6S6Z2S9</accession>
<dbReference type="GO" id="GO:0046872">
    <property type="term" value="F:metal ion binding"/>
    <property type="evidence" value="ECO:0007669"/>
    <property type="project" value="UniProtKB-KW"/>
</dbReference>
<evidence type="ECO:0000256" key="4">
    <source>
        <dbReference type="ARBA" id="ARBA00022833"/>
    </source>
</evidence>
<dbReference type="InterPro" id="IPR001405">
    <property type="entry name" value="UPF0758"/>
</dbReference>
<dbReference type="GO" id="GO:0006508">
    <property type="term" value="P:proteolysis"/>
    <property type="evidence" value="ECO:0007669"/>
    <property type="project" value="UniProtKB-KW"/>
</dbReference>
<reference evidence="8 9" key="1">
    <citation type="submission" date="2020-04" db="EMBL/GenBank/DDBJ databases">
        <authorList>
            <person name="De Canck E."/>
        </authorList>
    </citation>
    <scope>NUCLEOTIDE SEQUENCE [LARGE SCALE GENOMIC DNA]</scope>
    <source>
        <strain evidence="8 9">LMG 3458</strain>
    </source>
</reference>
<dbReference type="InterPro" id="IPR010994">
    <property type="entry name" value="RuvA_2-like"/>
</dbReference>
<dbReference type="SUPFAM" id="SSF102712">
    <property type="entry name" value="JAB1/MPN domain"/>
    <property type="match status" value="1"/>
</dbReference>
<dbReference type="InterPro" id="IPR020891">
    <property type="entry name" value="UPF0758_CS"/>
</dbReference>
<evidence type="ECO:0000256" key="5">
    <source>
        <dbReference type="ARBA" id="ARBA00023049"/>
    </source>
</evidence>
<organism evidence="8 9">
    <name type="scientific">Achromobacter deleyi</name>
    <dbReference type="NCBI Taxonomy" id="1353891"/>
    <lineage>
        <taxon>Bacteria</taxon>
        <taxon>Pseudomonadati</taxon>
        <taxon>Pseudomonadota</taxon>
        <taxon>Betaproteobacteria</taxon>
        <taxon>Burkholderiales</taxon>
        <taxon>Alcaligenaceae</taxon>
        <taxon>Achromobacter</taxon>
    </lineage>
</organism>
<dbReference type="PROSITE" id="PS50249">
    <property type="entry name" value="MPN"/>
    <property type="match status" value="1"/>
</dbReference>
<comment type="similarity">
    <text evidence="6">Belongs to the UPF0758 family.</text>
</comment>
<dbReference type="AlphaFoldDB" id="A0A6S6Z2S9"/>
<dbReference type="Gene3D" id="3.40.140.10">
    <property type="entry name" value="Cytidine Deaminase, domain 2"/>
    <property type="match status" value="1"/>
</dbReference>
<keyword evidence="4" id="KW-0862">Zinc</keyword>
<dbReference type="CDD" id="cd08071">
    <property type="entry name" value="MPN_DUF2466"/>
    <property type="match status" value="1"/>
</dbReference>
<evidence type="ECO:0000259" key="7">
    <source>
        <dbReference type="PROSITE" id="PS50249"/>
    </source>
</evidence>
<dbReference type="RefSeq" id="WP_175195290.1">
    <property type="nucleotide sequence ID" value="NZ_CADIJO010000001.1"/>
</dbReference>
<dbReference type="PROSITE" id="PS01302">
    <property type="entry name" value="UPF0758"/>
    <property type="match status" value="1"/>
</dbReference>
<dbReference type="SUPFAM" id="SSF47781">
    <property type="entry name" value="RuvA domain 2-like"/>
    <property type="match status" value="1"/>
</dbReference>
<feature type="domain" description="MPN" evidence="7">
    <location>
        <begin position="103"/>
        <end position="225"/>
    </location>
</feature>
<dbReference type="Proteomes" id="UP000494111">
    <property type="component" value="Unassembled WGS sequence"/>
</dbReference>
<dbReference type="Gene3D" id="1.10.150.20">
    <property type="entry name" value="5' to 3' exonuclease, C-terminal subdomain"/>
    <property type="match status" value="1"/>
</dbReference>
<dbReference type="EMBL" id="CADIJO010000001">
    <property type="protein sequence ID" value="CAB3659246.1"/>
    <property type="molecule type" value="Genomic_DNA"/>
</dbReference>
<evidence type="ECO:0000256" key="1">
    <source>
        <dbReference type="ARBA" id="ARBA00022670"/>
    </source>
</evidence>
<dbReference type="PANTHER" id="PTHR30471:SF3">
    <property type="entry name" value="UPF0758 PROTEIN YEES-RELATED"/>
    <property type="match status" value="1"/>
</dbReference>
<dbReference type="NCBIfam" id="NF000642">
    <property type="entry name" value="PRK00024.1"/>
    <property type="match status" value="1"/>
</dbReference>
<dbReference type="InterPro" id="IPR025657">
    <property type="entry name" value="RadC_JAB"/>
</dbReference>
<evidence type="ECO:0000256" key="6">
    <source>
        <dbReference type="RuleBase" id="RU003797"/>
    </source>
</evidence>
<keyword evidence="3" id="KW-0378">Hydrolase</keyword>
<gene>
    <name evidence="8" type="ORF">LMG3458_00497</name>
</gene>
<evidence type="ECO:0000313" key="8">
    <source>
        <dbReference type="EMBL" id="CAB3659246.1"/>
    </source>
</evidence>
<evidence type="ECO:0000313" key="9">
    <source>
        <dbReference type="Proteomes" id="UP000494111"/>
    </source>
</evidence>
<dbReference type="NCBIfam" id="TIGR00608">
    <property type="entry name" value="radc"/>
    <property type="match status" value="1"/>
</dbReference>
<dbReference type="InterPro" id="IPR046778">
    <property type="entry name" value="UPF0758_N"/>
</dbReference>
<dbReference type="GO" id="GO:0008237">
    <property type="term" value="F:metallopeptidase activity"/>
    <property type="evidence" value="ECO:0007669"/>
    <property type="project" value="UniProtKB-KW"/>
</dbReference>
<dbReference type="Pfam" id="PF20582">
    <property type="entry name" value="UPF0758_N"/>
    <property type="match status" value="1"/>
</dbReference>
<dbReference type="Pfam" id="PF04002">
    <property type="entry name" value="RadC"/>
    <property type="match status" value="1"/>
</dbReference>
<sequence length="225" mass="24268">MKLSVRVSKHERPRERLLRHGAAALQNAELLAIGLRTGVPGLNVLDLSGRLLERFSGLRGLLGATPEELLAVPGLGTAKACSLAAVLELAKRAVEEELTRDSTLDHPARVKQYCKVTLAHRRVEHCIALYLDSQLRLIASGELARGTLSQASVYPREVVREALRHHAAALIVAHNHPSGLAEPSAADQAFTRHLKQALALVDVSLVDHLIVAGDEVASMAELGRL</sequence>
<keyword evidence="2" id="KW-0479">Metal-binding</keyword>
<dbReference type="InterPro" id="IPR037518">
    <property type="entry name" value="MPN"/>
</dbReference>
<keyword evidence="1" id="KW-0645">Protease</keyword>
<name>A0A6S6Z2S9_9BURK</name>
<proteinExistence type="inferred from homology"/>
<evidence type="ECO:0000256" key="3">
    <source>
        <dbReference type="ARBA" id="ARBA00022801"/>
    </source>
</evidence>
<evidence type="ECO:0000256" key="2">
    <source>
        <dbReference type="ARBA" id="ARBA00022723"/>
    </source>
</evidence>